<dbReference type="RefSeq" id="WP_344336530.1">
    <property type="nucleotide sequence ID" value="NZ_BAAAPZ010000004.1"/>
</dbReference>
<feature type="compositionally biased region" description="Gly residues" evidence="1">
    <location>
        <begin position="181"/>
        <end position="192"/>
    </location>
</feature>
<feature type="transmembrane region" description="Helical" evidence="2">
    <location>
        <begin position="63"/>
        <end position="81"/>
    </location>
</feature>
<organism evidence="3 4">
    <name type="scientific">Brevibacterium salitolerans</name>
    <dbReference type="NCBI Taxonomy" id="1403566"/>
    <lineage>
        <taxon>Bacteria</taxon>
        <taxon>Bacillati</taxon>
        <taxon>Actinomycetota</taxon>
        <taxon>Actinomycetes</taxon>
        <taxon>Micrococcales</taxon>
        <taxon>Brevibacteriaceae</taxon>
        <taxon>Brevibacterium</taxon>
    </lineage>
</organism>
<keyword evidence="2" id="KW-0812">Transmembrane</keyword>
<feature type="compositionally biased region" description="Gly residues" evidence="1">
    <location>
        <begin position="151"/>
        <end position="167"/>
    </location>
</feature>
<name>A0ABP5I7L3_9MICO</name>
<feature type="transmembrane region" description="Helical" evidence="2">
    <location>
        <begin position="29"/>
        <end position="51"/>
    </location>
</feature>
<keyword evidence="4" id="KW-1185">Reference proteome</keyword>
<keyword evidence="2" id="KW-1133">Transmembrane helix</keyword>
<dbReference type="EMBL" id="BAAAPZ010000004">
    <property type="protein sequence ID" value="GAA2094711.1"/>
    <property type="molecule type" value="Genomic_DNA"/>
</dbReference>
<dbReference type="Proteomes" id="UP001500984">
    <property type="component" value="Unassembled WGS sequence"/>
</dbReference>
<reference evidence="4" key="1">
    <citation type="journal article" date="2019" name="Int. J. Syst. Evol. Microbiol.">
        <title>The Global Catalogue of Microorganisms (GCM) 10K type strain sequencing project: providing services to taxonomists for standard genome sequencing and annotation.</title>
        <authorList>
            <consortium name="The Broad Institute Genomics Platform"/>
            <consortium name="The Broad Institute Genome Sequencing Center for Infectious Disease"/>
            <person name="Wu L."/>
            <person name="Ma J."/>
        </authorList>
    </citation>
    <scope>NUCLEOTIDE SEQUENCE [LARGE SCALE GENOMIC DNA]</scope>
    <source>
        <strain evidence="4">JCM 15900</strain>
    </source>
</reference>
<keyword evidence="2" id="KW-0472">Membrane</keyword>
<comment type="caution">
    <text evidence="3">The sequence shown here is derived from an EMBL/GenBank/DDBJ whole genome shotgun (WGS) entry which is preliminary data.</text>
</comment>
<evidence type="ECO:0000256" key="1">
    <source>
        <dbReference type="SAM" id="MobiDB-lite"/>
    </source>
</evidence>
<evidence type="ECO:0000313" key="3">
    <source>
        <dbReference type="EMBL" id="GAA2094711.1"/>
    </source>
</evidence>
<sequence>MSRASGKTADAGEGEYLSVWGDTVRGRRLLAGVLTGVVCGLVGLYGGRALFDAMSLGEDMAEVWSLITGIGGCLVAGVITARVTSPSRIVSDDAHESGRIAETIAQMGAEGRGLGTLEDASELSRSELEAAGLTQEFRDAEAAAEAADGAGADGGSAGAQAGSGTGASGAVSGSAADSEGADGGSAGKEGGR</sequence>
<feature type="region of interest" description="Disordered" evidence="1">
    <location>
        <begin position="140"/>
        <end position="192"/>
    </location>
</feature>
<evidence type="ECO:0000313" key="4">
    <source>
        <dbReference type="Proteomes" id="UP001500984"/>
    </source>
</evidence>
<accession>A0ABP5I7L3</accession>
<proteinExistence type="predicted"/>
<protein>
    <submittedName>
        <fullName evidence="3">Uncharacterized protein</fullName>
    </submittedName>
</protein>
<feature type="compositionally biased region" description="Low complexity" evidence="1">
    <location>
        <begin position="168"/>
        <end position="178"/>
    </location>
</feature>
<gene>
    <name evidence="3" type="ORF">GCM10009823_13870</name>
</gene>
<evidence type="ECO:0000256" key="2">
    <source>
        <dbReference type="SAM" id="Phobius"/>
    </source>
</evidence>